<gene>
    <name evidence="1" type="ORF">DBB42_01710</name>
</gene>
<dbReference type="EMBL" id="QANO01000064">
    <property type="protein sequence ID" value="PTU53958.1"/>
    <property type="molecule type" value="Genomic_DNA"/>
</dbReference>
<organism evidence="1 2">
    <name type="scientific">Pseudomonas plecoglossicida</name>
    <dbReference type="NCBI Taxonomy" id="70775"/>
    <lineage>
        <taxon>Bacteria</taxon>
        <taxon>Pseudomonadati</taxon>
        <taxon>Pseudomonadota</taxon>
        <taxon>Gammaproteobacteria</taxon>
        <taxon>Pseudomonadales</taxon>
        <taxon>Pseudomonadaceae</taxon>
        <taxon>Pseudomonas</taxon>
    </lineage>
</organism>
<protein>
    <submittedName>
        <fullName evidence="1">Uncharacterized protein</fullName>
    </submittedName>
</protein>
<proteinExistence type="predicted"/>
<dbReference type="AlphaFoldDB" id="A0A2R7UPA8"/>
<accession>A0A2R7UPA8</accession>
<reference evidence="1 2" key="1">
    <citation type="submission" date="2018-04" db="EMBL/GenBank/DDBJ databases">
        <authorList>
            <person name="Go L.Y."/>
            <person name="Mitchell J.A."/>
        </authorList>
    </citation>
    <scope>NUCLEOTIDE SEQUENCE [LARGE SCALE GENOMIC DNA]</scope>
    <source>
        <strain evidence="1 2">KCJK7865</strain>
    </source>
</reference>
<evidence type="ECO:0000313" key="2">
    <source>
        <dbReference type="Proteomes" id="UP000244874"/>
    </source>
</evidence>
<evidence type="ECO:0000313" key="1">
    <source>
        <dbReference type="EMBL" id="PTU53958.1"/>
    </source>
</evidence>
<dbReference type="Proteomes" id="UP000244874">
    <property type="component" value="Unassembled WGS sequence"/>
</dbReference>
<sequence>MAALYGLRTKDASSRVTLDTASTPIRSLKMLQVTCDGSFEQTFSIPEIKSDSFVVVDRLAPASSPTTNWSPQAWYSPGLLTIRRGFNETWQVLVLSSGGAPFTAVGQYGVRSVNNNIQSQIDSVNRVLNVMYQGSFTFPSWANRDQPFLNGYDFPTPITTYERPLVFVNGPGHLMLSNFYVLGQPGNWTGWRVAKYMHSDFGPVWLEAMQVDWFVGSYSASPVSVGAYGATVSDASGVDIFTSTNNIVRLNSQPTTTSFIVAGSPIVGAGYYAASCQMPWTNNVGDYFLANALLSPTYVPAGTTSPWLATIAGFLNGRRDMLQAYTENYGAINPVDPNGRTLFAARPTL</sequence>
<comment type="caution">
    <text evidence="1">The sequence shown here is derived from an EMBL/GenBank/DDBJ whole genome shotgun (WGS) entry which is preliminary data.</text>
</comment>
<name>A0A2R7UPA8_PSEDL</name>